<proteinExistence type="predicted"/>
<feature type="region of interest" description="Disordered" evidence="1">
    <location>
        <begin position="45"/>
        <end position="65"/>
    </location>
</feature>
<dbReference type="RefSeq" id="WP_374344854.1">
    <property type="nucleotide sequence ID" value="NZ_JBHTLQ010000073.1"/>
</dbReference>
<name>A0ABW3T8W0_9CAUL</name>
<reference evidence="3" key="1">
    <citation type="journal article" date="2019" name="Int. J. Syst. Evol. Microbiol.">
        <title>The Global Catalogue of Microorganisms (GCM) 10K type strain sequencing project: providing services to taxonomists for standard genome sequencing and annotation.</title>
        <authorList>
            <consortium name="The Broad Institute Genomics Platform"/>
            <consortium name="The Broad Institute Genome Sequencing Center for Infectious Disease"/>
            <person name="Wu L."/>
            <person name="Ma J."/>
        </authorList>
    </citation>
    <scope>NUCLEOTIDE SEQUENCE [LARGE SCALE GENOMIC DNA]</scope>
    <source>
        <strain evidence="3">CCUG 55074</strain>
    </source>
</reference>
<accession>A0ABW3T8W0</accession>
<keyword evidence="3" id="KW-1185">Reference proteome</keyword>
<feature type="compositionally biased region" description="Pro residues" evidence="1">
    <location>
        <begin position="48"/>
        <end position="65"/>
    </location>
</feature>
<evidence type="ECO:0000313" key="2">
    <source>
        <dbReference type="EMBL" id="MFD1192701.1"/>
    </source>
</evidence>
<dbReference type="EMBL" id="JBHTLQ010000073">
    <property type="protein sequence ID" value="MFD1192701.1"/>
    <property type="molecule type" value="Genomic_DNA"/>
</dbReference>
<evidence type="ECO:0008006" key="4">
    <source>
        <dbReference type="Google" id="ProtNLM"/>
    </source>
</evidence>
<dbReference type="Proteomes" id="UP001597216">
    <property type="component" value="Unassembled WGS sequence"/>
</dbReference>
<gene>
    <name evidence="2" type="ORF">ACFQ27_19070</name>
</gene>
<protein>
    <recommendedName>
        <fullName evidence="4">Flp pilus assembly protein CpaB</fullName>
    </recommendedName>
</protein>
<organism evidence="2 3">
    <name type="scientific">Phenylobacterium conjunctum</name>
    <dbReference type="NCBI Taxonomy" id="1298959"/>
    <lineage>
        <taxon>Bacteria</taxon>
        <taxon>Pseudomonadati</taxon>
        <taxon>Pseudomonadota</taxon>
        <taxon>Alphaproteobacteria</taxon>
        <taxon>Caulobacterales</taxon>
        <taxon>Caulobacteraceae</taxon>
        <taxon>Phenylobacterium</taxon>
    </lineage>
</organism>
<evidence type="ECO:0000313" key="3">
    <source>
        <dbReference type="Proteomes" id="UP001597216"/>
    </source>
</evidence>
<sequence>MARSSGRGSILALIVAIVALALAAGAYFAWSARRVESPVKVSLELPKAPLPDGPKLPDPPIPAPR</sequence>
<comment type="caution">
    <text evidence="2">The sequence shown here is derived from an EMBL/GenBank/DDBJ whole genome shotgun (WGS) entry which is preliminary data.</text>
</comment>
<evidence type="ECO:0000256" key="1">
    <source>
        <dbReference type="SAM" id="MobiDB-lite"/>
    </source>
</evidence>